<dbReference type="NCBIfam" id="NF002327">
    <property type="entry name" value="PRK01286.1-2"/>
    <property type="match status" value="1"/>
</dbReference>
<organism evidence="4">
    <name type="scientific">freshwater metagenome</name>
    <dbReference type="NCBI Taxonomy" id="449393"/>
    <lineage>
        <taxon>unclassified sequences</taxon>
        <taxon>metagenomes</taxon>
        <taxon>ecological metagenomes</taxon>
    </lineage>
</organism>
<name>A0A6J5ZTS9_9ZZZZ</name>
<protein>
    <submittedName>
        <fullName evidence="4">Unannotated protein</fullName>
    </submittedName>
</protein>
<dbReference type="PANTHER" id="PTHR11373:SF43">
    <property type="entry name" value="DEOXYGUANOSINETRIPHOSPHATE TRIPHOSPHOHYDROLASE-LIKE PROTEIN"/>
    <property type="match status" value="1"/>
</dbReference>
<dbReference type="InterPro" id="IPR050135">
    <property type="entry name" value="dGTPase-like"/>
</dbReference>
<gene>
    <name evidence="4" type="ORF">UFOPK3547_01254</name>
</gene>
<reference evidence="4" key="1">
    <citation type="submission" date="2020-05" db="EMBL/GenBank/DDBJ databases">
        <authorList>
            <person name="Chiriac C."/>
            <person name="Salcher M."/>
            <person name="Ghai R."/>
            <person name="Kavagutti S V."/>
        </authorList>
    </citation>
    <scope>NUCLEOTIDE SEQUENCE</scope>
</reference>
<feature type="region of interest" description="Disordered" evidence="2">
    <location>
        <begin position="1"/>
        <end position="20"/>
    </location>
</feature>
<dbReference type="InterPro" id="IPR026875">
    <property type="entry name" value="PHydrolase_assoc_dom"/>
</dbReference>
<sequence>MVEMDPHSNPGPVASEFAERQQALEEQLLSPLAARSWPARRAVDEVDCGLRSPLQRDRDRIVHCKAFRRLKHKTQVFVSPEGDHYRTRLTHTIEVTQIARTVARALRLNEDLTEAIGLGHDLGHPPFGHIGEAILDKCLAERFDGGFRHYEQSLRVVDILERDGAGLNLTEDVRDGIACHSGRAPAPSTLEGAIVRLVDRIAYINHDIDDATRAGVVSESDLPSGPIAALGQSGSARIDFLVHDLVEHSNQAGEIVQGAEAGAAMDELRTWMFDNVYLGERARAEHNRIERVITTLFNHYANDPERMPDGGGAPGADADRRVTDYLSGMTDRYCIRVFEELTVPESFAA</sequence>
<dbReference type="InterPro" id="IPR003607">
    <property type="entry name" value="HD/PDEase_dom"/>
</dbReference>
<dbReference type="SUPFAM" id="SSF109604">
    <property type="entry name" value="HD-domain/PDEase-like"/>
    <property type="match status" value="1"/>
</dbReference>
<keyword evidence="1" id="KW-0378">Hydrolase</keyword>
<dbReference type="InterPro" id="IPR006261">
    <property type="entry name" value="dGTPase"/>
</dbReference>
<accession>A0A6J5ZTS9</accession>
<dbReference type="Gene3D" id="1.10.3210.10">
    <property type="entry name" value="Hypothetical protein af1432"/>
    <property type="match status" value="1"/>
</dbReference>
<evidence type="ECO:0000256" key="2">
    <source>
        <dbReference type="SAM" id="MobiDB-lite"/>
    </source>
</evidence>
<dbReference type="NCBIfam" id="TIGR01353">
    <property type="entry name" value="dGTP_triPase"/>
    <property type="match status" value="1"/>
</dbReference>
<evidence type="ECO:0000259" key="3">
    <source>
        <dbReference type="PROSITE" id="PS51831"/>
    </source>
</evidence>
<evidence type="ECO:0000256" key="1">
    <source>
        <dbReference type="ARBA" id="ARBA00022801"/>
    </source>
</evidence>
<dbReference type="GO" id="GO:0006203">
    <property type="term" value="P:dGTP catabolic process"/>
    <property type="evidence" value="ECO:0007669"/>
    <property type="project" value="TreeGrafter"/>
</dbReference>
<dbReference type="PROSITE" id="PS51831">
    <property type="entry name" value="HD"/>
    <property type="match status" value="1"/>
</dbReference>
<feature type="domain" description="HD" evidence="3">
    <location>
        <begin position="88"/>
        <end position="204"/>
    </location>
</feature>
<evidence type="ECO:0000313" key="4">
    <source>
        <dbReference type="EMBL" id="CAB4346114.1"/>
    </source>
</evidence>
<dbReference type="GO" id="GO:0008832">
    <property type="term" value="F:dGTPase activity"/>
    <property type="evidence" value="ECO:0007669"/>
    <property type="project" value="TreeGrafter"/>
</dbReference>
<dbReference type="InterPro" id="IPR006674">
    <property type="entry name" value="HD_domain"/>
</dbReference>
<dbReference type="SMART" id="SM00471">
    <property type="entry name" value="HDc"/>
    <property type="match status" value="1"/>
</dbReference>
<dbReference type="Pfam" id="PF13286">
    <property type="entry name" value="HD_assoc"/>
    <property type="match status" value="1"/>
</dbReference>
<dbReference type="AlphaFoldDB" id="A0A6J5ZTS9"/>
<dbReference type="Pfam" id="PF01966">
    <property type="entry name" value="HD"/>
    <property type="match status" value="1"/>
</dbReference>
<dbReference type="PANTHER" id="PTHR11373">
    <property type="entry name" value="DEOXYNUCLEOSIDE TRIPHOSPHATE TRIPHOSPHOHYDROLASE"/>
    <property type="match status" value="1"/>
</dbReference>
<dbReference type="EMBL" id="CAESAN010000112">
    <property type="protein sequence ID" value="CAB4346114.1"/>
    <property type="molecule type" value="Genomic_DNA"/>
</dbReference>
<proteinExistence type="predicted"/>
<dbReference type="CDD" id="cd00077">
    <property type="entry name" value="HDc"/>
    <property type="match status" value="1"/>
</dbReference>